<feature type="domain" description="Tyr recombinase" evidence="4">
    <location>
        <begin position="222"/>
        <end position="388"/>
    </location>
</feature>
<dbReference type="InterPro" id="IPR025269">
    <property type="entry name" value="SAM-like_dom"/>
</dbReference>
<evidence type="ECO:0000256" key="1">
    <source>
        <dbReference type="ARBA" id="ARBA00008857"/>
    </source>
</evidence>
<accession>A0A1Z8B384</accession>
<dbReference type="InterPro" id="IPR002104">
    <property type="entry name" value="Integrase_catalytic"/>
</dbReference>
<comment type="caution">
    <text evidence="5">The sequence shown here is derived from an EMBL/GenBank/DDBJ whole genome shotgun (WGS) entry which is preliminary data.</text>
</comment>
<dbReference type="GO" id="GO:0006310">
    <property type="term" value="P:DNA recombination"/>
    <property type="evidence" value="ECO:0007669"/>
    <property type="project" value="UniProtKB-KW"/>
</dbReference>
<reference evidence="6" key="1">
    <citation type="journal article" date="2017" name="Proc. Natl. Acad. Sci. U.S.A.">
        <title>Simulation of Deepwater Horizon oil plume reveals substrate specialization within a complex community of hydrocarbon-degraders.</title>
        <authorList>
            <person name="Hu P."/>
            <person name="Dubinsky E.A."/>
            <person name="Probst A.J."/>
            <person name="Wang J."/>
            <person name="Sieber C.M.K."/>
            <person name="Tom L.M."/>
            <person name="Gardinali P."/>
            <person name="Banfield J.F."/>
            <person name="Atlas R.M."/>
            <person name="Andersen G.L."/>
        </authorList>
    </citation>
    <scope>NUCLEOTIDE SEQUENCE [LARGE SCALE GENOMIC DNA]</scope>
</reference>
<dbReference type="InterPro" id="IPR011010">
    <property type="entry name" value="DNA_brk_join_enz"/>
</dbReference>
<comment type="similarity">
    <text evidence="1">Belongs to the 'phage' integrase family.</text>
</comment>
<name>A0A1Z8B384_9FLAO</name>
<dbReference type="InterPro" id="IPR050090">
    <property type="entry name" value="Tyrosine_recombinase_XerCD"/>
</dbReference>
<gene>
    <name evidence="5" type="ORF">A9Q93_05110</name>
</gene>
<dbReference type="InterPro" id="IPR035386">
    <property type="entry name" value="Arm-DNA-bind_5"/>
</dbReference>
<sequence length="395" mass="46554">MYLKNSISDTGLDTIKTFVPKFIKTRIVLRSYKNQDGKSMLYLHATSDGDRWRHPLDIYVYPKNWLKEKSRVSKNAKQYRDINLMLDNIDSQVTEIRTTFKLMSKPLTLEDFKNEMLYGVPRINFISYIEYRLKTMSLAPGTLRRYESIVTKLKTWNPNLIFHQIDHNFPDKYRKYCKKKGNKKSTIEGNCRFIKDMLIMADKDRIFYPLEIKDFKVQRYESSREYLLPEEMARLFKYYNNEFILSSHKLALGYFLISCVTGLRLSEVKLLKRNKLDETMVQLTAPKTGKKTTVYQTKEMKNLLSSCEDLCEIWLHENTINKYLKVIAKTCKIDKVVSMHVGRHTFSMAYLRAGGDLLRLKTILKHSKVDTTMIYVHQLEEEQAANTDTIGSLYH</sequence>
<dbReference type="AlphaFoldDB" id="A0A1Z8B384"/>
<protein>
    <recommendedName>
        <fullName evidence="4">Tyr recombinase domain-containing protein</fullName>
    </recommendedName>
</protein>
<dbReference type="GO" id="GO:0003677">
    <property type="term" value="F:DNA binding"/>
    <property type="evidence" value="ECO:0007669"/>
    <property type="project" value="UniProtKB-KW"/>
</dbReference>
<dbReference type="PANTHER" id="PTHR30349">
    <property type="entry name" value="PHAGE INTEGRASE-RELATED"/>
    <property type="match status" value="1"/>
</dbReference>
<evidence type="ECO:0000259" key="4">
    <source>
        <dbReference type="PROSITE" id="PS51898"/>
    </source>
</evidence>
<dbReference type="RefSeq" id="WP_303686320.1">
    <property type="nucleotide sequence ID" value="NZ_CAJXYO010000049.1"/>
</dbReference>
<dbReference type="PANTHER" id="PTHR30349:SF41">
    <property type="entry name" value="INTEGRASE_RECOMBINASE PROTEIN MJ0367-RELATED"/>
    <property type="match status" value="1"/>
</dbReference>
<organism evidence="5 6">
    <name type="scientific">Nonlabens dokdonensis</name>
    <dbReference type="NCBI Taxonomy" id="328515"/>
    <lineage>
        <taxon>Bacteria</taxon>
        <taxon>Pseudomonadati</taxon>
        <taxon>Bacteroidota</taxon>
        <taxon>Flavobacteriia</taxon>
        <taxon>Flavobacteriales</taxon>
        <taxon>Flavobacteriaceae</taxon>
        <taxon>Nonlabens</taxon>
    </lineage>
</organism>
<dbReference type="PROSITE" id="PS51898">
    <property type="entry name" value="TYR_RECOMBINASE"/>
    <property type="match status" value="1"/>
</dbReference>
<dbReference type="Proteomes" id="UP000196102">
    <property type="component" value="Unassembled WGS sequence"/>
</dbReference>
<keyword evidence="2" id="KW-0238">DNA-binding</keyword>
<dbReference type="Pfam" id="PF17293">
    <property type="entry name" value="Arm-DNA-bind_5"/>
    <property type="match status" value="1"/>
</dbReference>
<dbReference type="Gene3D" id="1.10.150.130">
    <property type="match status" value="1"/>
</dbReference>
<dbReference type="Pfam" id="PF13102">
    <property type="entry name" value="Phage_int_SAM_5"/>
    <property type="match status" value="1"/>
</dbReference>
<dbReference type="SUPFAM" id="SSF56349">
    <property type="entry name" value="DNA breaking-rejoining enzymes"/>
    <property type="match status" value="1"/>
</dbReference>
<keyword evidence="3" id="KW-0233">DNA recombination</keyword>
<evidence type="ECO:0000256" key="2">
    <source>
        <dbReference type="ARBA" id="ARBA00023125"/>
    </source>
</evidence>
<dbReference type="InterPro" id="IPR013762">
    <property type="entry name" value="Integrase-like_cat_sf"/>
</dbReference>
<evidence type="ECO:0000313" key="6">
    <source>
        <dbReference type="Proteomes" id="UP000196102"/>
    </source>
</evidence>
<dbReference type="Pfam" id="PF00589">
    <property type="entry name" value="Phage_integrase"/>
    <property type="match status" value="1"/>
</dbReference>
<proteinExistence type="inferred from homology"/>
<dbReference type="Gene3D" id="1.10.443.10">
    <property type="entry name" value="Intergrase catalytic core"/>
    <property type="match status" value="1"/>
</dbReference>
<dbReference type="GO" id="GO:0015074">
    <property type="term" value="P:DNA integration"/>
    <property type="evidence" value="ECO:0007669"/>
    <property type="project" value="InterPro"/>
</dbReference>
<dbReference type="InterPro" id="IPR010998">
    <property type="entry name" value="Integrase_recombinase_N"/>
</dbReference>
<evidence type="ECO:0000313" key="5">
    <source>
        <dbReference type="EMBL" id="OUS17062.1"/>
    </source>
</evidence>
<evidence type="ECO:0000256" key="3">
    <source>
        <dbReference type="ARBA" id="ARBA00023172"/>
    </source>
</evidence>
<dbReference type="EMBL" id="MAAX01000084">
    <property type="protein sequence ID" value="OUS17062.1"/>
    <property type="molecule type" value="Genomic_DNA"/>
</dbReference>